<dbReference type="GO" id="GO:0006310">
    <property type="term" value="P:DNA recombination"/>
    <property type="evidence" value="ECO:0007669"/>
    <property type="project" value="UniProtKB-KW"/>
</dbReference>
<keyword evidence="2 4" id="KW-0238">DNA-binding</keyword>
<evidence type="ECO:0000259" key="6">
    <source>
        <dbReference type="PROSITE" id="PS51900"/>
    </source>
</evidence>
<dbReference type="InterPro" id="IPR013762">
    <property type="entry name" value="Integrase-like_cat_sf"/>
</dbReference>
<dbReference type="OrthoDB" id="107900at2"/>
<dbReference type="GO" id="GO:0003677">
    <property type="term" value="F:DNA binding"/>
    <property type="evidence" value="ECO:0007669"/>
    <property type="project" value="UniProtKB-UniRule"/>
</dbReference>
<dbReference type="Gene3D" id="1.10.443.10">
    <property type="entry name" value="Intergrase catalytic core"/>
    <property type="match status" value="1"/>
</dbReference>
<dbReference type="GO" id="GO:0015074">
    <property type="term" value="P:DNA integration"/>
    <property type="evidence" value="ECO:0007669"/>
    <property type="project" value="InterPro"/>
</dbReference>
<evidence type="ECO:0000256" key="1">
    <source>
        <dbReference type="ARBA" id="ARBA00008857"/>
    </source>
</evidence>
<gene>
    <name evidence="7" type="ORF">EDD62_1756</name>
</gene>
<dbReference type="AlphaFoldDB" id="A0A3N5C8K1"/>
<dbReference type="EMBL" id="RKRK01000006">
    <property type="protein sequence ID" value="RPF54795.1"/>
    <property type="molecule type" value="Genomic_DNA"/>
</dbReference>
<feature type="domain" description="Tyr recombinase" evidence="5">
    <location>
        <begin position="142"/>
        <end position="321"/>
    </location>
</feature>
<dbReference type="Pfam" id="PF00589">
    <property type="entry name" value="Phage_integrase"/>
    <property type="match status" value="1"/>
</dbReference>
<dbReference type="SUPFAM" id="SSF56349">
    <property type="entry name" value="DNA breaking-rejoining enzymes"/>
    <property type="match status" value="1"/>
</dbReference>
<comment type="similarity">
    <text evidence="1">Belongs to the 'phage' integrase family.</text>
</comment>
<name>A0A3N5C8K1_9BACL</name>
<dbReference type="PANTHER" id="PTHR30349:SF41">
    <property type="entry name" value="INTEGRASE_RECOMBINASE PROTEIN MJ0367-RELATED"/>
    <property type="match status" value="1"/>
</dbReference>
<dbReference type="InterPro" id="IPR044068">
    <property type="entry name" value="CB"/>
</dbReference>
<protein>
    <submittedName>
        <fullName evidence="7">Integrase/recombinase XerD</fullName>
    </submittedName>
</protein>
<dbReference type="InterPro" id="IPR002104">
    <property type="entry name" value="Integrase_catalytic"/>
</dbReference>
<evidence type="ECO:0000259" key="5">
    <source>
        <dbReference type="PROSITE" id="PS51898"/>
    </source>
</evidence>
<proteinExistence type="inferred from homology"/>
<keyword evidence="3" id="KW-0233">DNA recombination</keyword>
<comment type="caution">
    <text evidence="7">The sequence shown here is derived from an EMBL/GenBank/DDBJ whole genome shotgun (WGS) entry which is preliminary data.</text>
</comment>
<evidence type="ECO:0000313" key="8">
    <source>
        <dbReference type="Proteomes" id="UP000277108"/>
    </source>
</evidence>
<dbReference type="Gene3D" id="1.10.150.130">
    <property type="match status" value="1"/>
</dbReference>
<accession>A0A3N5C8K1</accession>
<dbReference type="InterPro" id="IPR050090">
    <property type="entry name" value="Tyrosine_recombinase_XerCD"/>
</dbReference>
<evidence type="ECO:0000256" key="2">
    <source>
        <dbReference type="ARBA" id="ARBA00023125"/>
    </source>
</evidence>
<evidence type="ECO:0000256" key="4">
    <source>
        <dbReference type="PROSITE-ProRule" id="PRU01248"/>
    </source>
</evidence>
<sequence>MTKRRTLSPEMLENVRKEYRAKATLEDAKLSKDITFDEAVEAFIVDRKRKGCSQGTIDYYEQHLSTYKKRYIQMYDEHPPRRILRRHIDDFIHFGTKVLGNKKSSIHTSLRAVKAYCTFLVKSDIEDVNPFDKIPIPKDRHKEIETFSDKQLATLLRMPNLETFVGFRDFVMIQTFLDTGIRLTELLALELDDIYFSDKYLAIRGKNGRVRHVPFSEELQPLIRKWLRIRGDVETEVVFITEFNKPLKKRSVQNRFEKYGKMAGITNVRVSPHTCRHTFAKMYVKSGGNIFALQDILGHQTLDMVRVYVNLFSGELYNDHRKRNPLKQLRDIY</sequence>
<feature type="domain" description="Core-binding (CB)" evidence="6">
    <location>
        <begin position="34"/>
        <end position="121"/>
    </location>
</feature>
<dbReference type="PROSITE" id="PS51900">
    <property type="entry name" value="CB"/>
    <property type="match status" value="1"/>
</dbReference>
<dbReference type="InterPro" id="IPR010998">
    <property type="entry name" value="Integrase_recombinase_N"/>
</dbReference>
<dbReference type="RefSeq" id="WP_123808711.1">
    <property type="nucleotide sequence ID" value="NZ_RKRK01000006.1"/>
</dbReference>
<keyword evidence="8" id="KW-1185">Reference proteome</keyword>
<dbReference type="PANTHER" id="PTHR30349">
    <property type="entry name" value="PHAGE INTEGRASE-RELATED"/>
    <property type="match status" value="1"/>
</dbReference>
<dbReference type="Proteomes" id="UP000277108">
    <property type="component" value="Unassembled WGS sequence"/>
</dbReference>
<evidence type="ECO:0000313" key="7">
    <source>
        <dbReference type="EMBL" id="RPF54795.1"/>
    </source>
</evidence>
<dbReference type="PROSITE" id="PS51898">
    <property type="entry name" value="TYR_RECOMBINASE"/>
    <property type="match status" value="1"/>
</dbReference>
<organism evidence="7 8">
    <name type="scientific">Abyssicoccus albus</name>
    <dbReference type="NCBI Taxonomy" id="1817405"/>
    <lineage>
        <taxon>Bacteria</taxon>
        <taxon>Bacillati</taxon>
        <taxon>Bacillota</taxon>
        <taxon>Bacilli</taxon>
        <taxon>Bacillales</taxon>
        <taxon>Abyssicoccaceae</taxon>
    </lineage>
</organism>
<dbReference type="InterPro" id="IPR011010">
    <property type="entry name" value="DNA_brk_join_enz"/>
</dbReference>
<reference evidence="7 8" key="1">
    <citation type="submission" date="2018-11" db="EMBL/GenBank/DDBJ databases">
        <title>Genomic Encyclopedia of Type Strains, Phase IV (KMG-IV): sequencing the most valuable type-strain genomes for metagenomic binning, comparative biology and taxonomic classification.</title>
        <authorList>
            <person name="Goeker M."/>
        </authorList>
    </citation>
    <scope>NUCLEOTIDE SEQUENCE [LARGE SCALE GENOMIC DNA]</scope>
    <source>
        <strain evidence="7 8">DSM 29158</strain>
    </source>
</reference>
<evidence type="ECO:0000256" key="3">
    <source>
        <dbReference type="ARBA" id="ARBA00023172"/>
    </source>
</evidence>